<proteinExistence type="predicted"/>
<name>F5YNF0_TREPZ</name>
<dbReference type="AlphaFoldDB" id="F5YNF0"/>
<dbReference type="STRING" id="545694.TREPR_0038"/>
<reference evidence="2" key="1">
    <citation type="submission" date="2009-12" db="EMBL/GenBank/DDBJ databases">
        <title>Complete sequence of Treponema primitia strain ZAS-2.</title>
        <authorList>
            <person name="Tetu S.G."/>
            <person name="Matson E."/>
            <person name="Ren Q."/>
            <person name="Seshadri R."/>
            <person name="Elbourne L."/>
            <person name="Hassan K.A."/>
            <person name="Durkin A."/>
            <person name="Radune D."/>
            <person name="Mohamoud Y."/>
            <person name="Shay R."/>
            <person name="Jin S."/>
            <person name="Zhang X."/>
            <person name="Lucey K."/>
            <person name="Ballor N.R."/>
            <person name="Ottesen E."/>
            <person name="Rosenthal R."/>
            <person name="Allen A."/>
            <person name="Leadbetter J.R."/>
            <person name="Paulsen I.T."/>
        </authorList>
    </citation>
    <scope>NUCLEOTIDE SEQUENCE [LARGE SCALE GENOMIC DNA]</scope>
    <source>
        <strain evidence="2">ATCC BAA-887 / DSM 12427 / ZAS-2</strain>
    </source>
</reference>
<keyword evidence="2" id="KW-1185">Reference proteome</keyword>
<evidence type="ECO:0000313" key="2">
    <source>
        <dbReference type="Proteomes" id="UP000009223"/>
    </source>
</evidence>
<protein>
    <submittedName>
        <fullName evidence="1">Uncharacterized protein</fullName>
    </submittedName>
</protein>
<dbReference type="OrthoDB" id="9832883at2"/>
<reference evidence="1 2" key="2">
    <citation type="journal article" date="2011" name="ISME J.">
        <title>RNA-seq reveals cooperative metabolic interactions between two termite-gut spirochete species in co-culture.</title>
        <authorList>
            <person name="Rosenthal A.Z."/>
            <person name="Matson E.G."/>
            <person name="Eldar A."/>
            <person name="Leadbetter J.R."/>
        </authorList>
    </citation>
    <scope>NUCLEOTIDE SEQUENCE [LARGE SCALE GENOMIC DNA]</scope>
    <source>
        <strain evidence="2">ATCC BAA-887 / DSM 12427 / ZAS-2</strain>
    </source>
</reference>
<sequence>MRNKLYIILIGILCFGVMTNCEIPESVDIKGQPGLYINLGSPFGSDNLVKEYLSPEGIAEQMGNSGSDSDIYQYTASDFLFNGATIDINNTQTYLIQFPIANQDLDFSEYLKELNTDLDFTVYQAGIVPEPVSIPLEMKDMASWVETIDINDIPGGKISKIILKDKDGAPDLVKSLEKTIKLRVKNLGISTAGDYKFGRPDKDPVDGKYILVFDAEVPVTEYSPKDKTDPIKIDTQFVGASTKTGTFSIDVDLQWKRAVVNPGEVGDEGTQKGEFTGLKFSDLTEFLGGVEFKNVPGYLYVSGLDNANATIELKAEILGTSKKTETLIPLKEIKQSHKLELNSDVPEKKIYSGAIPPVEFSFPLEDVFNAKGDVTLKYEIKIVQMTMDNDGTPKDPIKIDLVIVLPLDFTVPPAPAGVNYNFPDPKTENLISYYPLNLSALPDPDSNDDMLNREEGEDNLFESLKEAKIIINQVQNDVIDGLILAVKTKDPDHKKAEVIPLNDGNFQIITFTPSDLAIPFNPGFLLLVKSSDPNLTVKRVASDADPKFDFNLALQARTDLNISQKF</sequence>
<organism evidence="1 2">
    <name type="scientific">Treponema primitia (strain ATCC BAA-887 / DSM 12427 / ZAS-2)</name>
    <dbReference type="NCBI Taxonomy" id="545694"/>
    <lineage>
        <taxon>Bacteria</taxon>
        <taxon>Pseudomonadati</taxon>
        <taxon>Spirochaetota</taxon>
        <taxon>Spirochaetia</taxon>
        <taxon>Spirochaetales</taxon>
        <taxon>Treponemataceae</taxon>
        <taxon>Treponema</taxon>
    </lineage>
</organism>
<dbReference type="HOGENOM" id="CLU_481398_0_0_12"/>
<gene>
    <name evidence="1" type="ordered locus">TREPR_0038</name>
</gene>
<evidence type="ECO:0000313" key="1">
    <source>
        <dbReference type="EMBL" id="AEF83992.1"/>
    </source>
</evidence>
<accession>F5YNF0</accession>
<dbReference type="RefSeq" id="WP_015706418.1">
    <property type="nucleotide sequence ID" value="NC_015578.1"/>
</dbReference>
<dbReference type="EMBL" id="CP001843">
    <property type="protein sequence ID" value="AEF83992.1"/>
    <property type="molecule type" value="Genomic_DNA"/>
</dbReference>
<dbReference type="KEGG" id="tpi:TREPR_0038"/>
<dbReference type="Proteomes" id="UP000009223">
    <property type="component" value="Chromosome"/>
</dbReference>